<dbReference type="STRING" id="1802730.A2591_03615"/>
<gene>
    <name evidence="2" type="ORF">A2591_03615</name>
</gene>
<feature type="transmembrane region" description="Helical" evidence="1">
    <location>
        <begin position="62"/>
        <end position="89"/>
    </location>
</feature>
<evidence type="ECO:0000313" key="3">
    <source>
        <dbReference type="Proteomes" id="UP000178168"/>
    </source>
</evidence>
<accession>A0A1G2SL11</accession>
<organism evidence="2 3">
    <name type="scientific">Candidatus Yonathbacteria bacterium RIFOXYD1_FULL_52_36</name>
    <dbReference type="NCBI Taxonomy" id="1802730"/>
    <lineage>
        <taxon>Bacteria</taxon>
        <taxon>Candidatus Yonathiibacteriota</taxon>
    </lineage>
</organism>
<sequence>MTLWAQVVVGLAIIFFGIMVNLARSNPAIKAGIEKYVLGGEDLFAEGKDYQKVVGWLGWKSIILGLGILFPSSILIDIGLVVVIVYVVFRVRREYEKLKRTTTAKGGAQPAEA</sequence>
<proteinExistence type="predicted"/>
<keyword evidence="1" id="KW-0472">Membrane</keyword>
<name>A0A1G2SL11_9BACT</name>
<dbReference type="Proteomes" id="UP000178168">
    <property type="component" value="Unassembled WGS sequence"/>
</dbReference>
<protein>
    <recommendedName>
        <fullName evidence="4">DUF3784 domain-containing protein</fullName>
    </recommendedName>
</protein>
<dbReference type="EMBL" id="MHUZ01000017">
    <property type="protein sequence ID" value="OHA85775.1"/>
    <property type="molecule type" value="Genomic_DNA"/>
</dbReference>
<comment type="caution">
    <text evidence="2">The sequence shown here is derived from an EMBL/GenBank/DDBJ whole genome shotgun (WGS) entry which is preliminary data.</text>
</comment>
<evidence type="ECO:0008006" key="4">
    <source>
        <dbReference type="Google" id="ProtNLM"/>
    </source>
</evidence>
<reference evidence="2 3" key="1">
    <citation type="journal article" date="2016" name="Nat. Commun.">
        <title>Thousands of microbial genomes shed light on interconnected biogeochemical processes in an aquifer system.</title>
        <authorList>
            <person name="Anantharaman K."/>
            <person name="Brown C.T."/>
            <person name="Hug L.A."/>
            <person name="Sharon I."/>
            <person name="Castelle C.J."/>
            <person name="Probst A.J."/>
            <person name="Thomas B.C."/>
            <person name="Singh A."/>
            <person name="Wilkins M.J."/>
            <person name="Karaoz U."/>
            <person name="Brodie E.L."/>
            <person name="Williams K.H."/>
            <person name="Hubbard S.S."/>
            <person name="Banfield J.F."/>
        </authorList>
    </citation>
    <scope>NUCLEOTIDE SEQUENCE [LARGE SCALE GENOMIC DNA]</scope>
</reference>
<keyword evidence="1" id="KW-1133">Transmembrane helix</keyword>
<evidence type="ECO:0000313" key="2">
    <source>
        <dbReference type="EMBL" id="OHA85775.1"/>
    </source>
</evidence>
<evidence type="ECO:0000256" key="1">
    <source>
        <dbReference type="SAM" id="Phobius"/>
    </source>
</evidence>
<keyword evidence="1" id="KW-0812">Transmembrane</keyword>
<dbReference type="AlphaFoldDB" id="A0A1G2SL11"/>